<accession>A0A1G4PJI5</accession>
<feature type="signal peptide" evidence="1">
    <location>
        <begin position="1"/>
        <end position="29"/>
    </location>
</feature>
<dbReference type="OrthoDB" id="7428207at2"/>
<dbReference type="Proteomes" id="UP000199150">
    <property type="component" value="Unassembled WGS sequence"/>
</dbReference>
<keyword evidence="1" id="KW-0732">Signal</keyword>
<evidence type="ECO:0000256" key="1">
    <source>
        <dbReference type="SAM" id="SignalP"/>
    </source>
</evidence>
<dbReference type="STRING" id="260084.SAMN02927928_0430"/>
<evidence type="ECO:0000313" key="3">
    <source>
        <dbReference type="EMBL" id="SCW32463.1"/>
    </source>
</evidence>
<protein>
    <submittedName>
        <fullName evidence="3">PEGA domain-containing protein</fullName>
    </submittedName>
</protein>
<dbReference type="Pfam" id="PF08308">
    <property type="entry name" value="PEGA"/>
    <property type="match status" value="1"/>
</dbReference>
<evidence type="ECO:0000313" key="4">
    <source>
        <dbReference type="Proteomes" id="UP000199150"/>
    </source>
</evidence>
<dbReference type="EMBL" id="FMTS01000001">
    <property type="protein sequence ID" value="SCW32463.1"/>
    <property type="molecule type" value="Genomic_DNA"/>
</dbReference>
<dbReference type="AlphaFoldDB" id="A0A1G4PJI5"/>
<dbReference type="InterPro" id="IPR013229">
    <property type="entry name" value="PEGA"/>
</dbReference>
<reference evidence="4" key="1">
    <citation type="submission" date="2016-10" db="EMBL/GenBank/DDBJ databases">
        <authorList>
            <person name="Varghese N."/>
            <person name="Submissions S."/>
        </authorList>
    </citation>
    <scope>NUCLEOTIDE SEQUENCE [LARGE SCALE GENOMIC DNA]</scope>
    <source>
        <strain evidence="4">CGMCC 1.3431</strain>
    </source>
</reference>
<name>A0A1G4PJI5_9CAUL</name>
<feature type="domain" description="PEGA" evidence="2">
    <location>
        <begin position="40"/>
        <end position="90"/>
    </location>
</feature>
<evidence type="ECO:0000259" key="2">
    <source>
        <dbReference type="Pfam" id="PF08308"/>
    </source>
</evidence>
<organism evidence="3 4">
    <name type="scientific">Asticcacaulis taihuensis</name>
    <dbReference type="NCBI Taxonomy" id="260084"/>
    <lineage>
        <taxon>Bacteria</taxon>
        <taxon>Pseudomonadati</taxon>
        <taxon>Pseudomonadota</taxon>
        <taxon>Alphaproteobacteria</taxon>
        <taxon>Caulobacterales</taxon>
        <taxon>Caulobacteraceae</taxon>
        <taxon>Asticcacaulis</taxon>
    </lineage>
</organism>
<feature type="chain" id="PRO_5011454501" evidence="1">
    <location>
        <begin position="30"/>
        <end position="151"/>
    </location>
</feature>
<sequence>MSFSNPLRVKAIVRGAILLALGLSVTGCATITRGTHDVFVVETDPIGASVTTTNGFTCKATPCSLKMSRKSDFDVTISKPGYKTWTGHVTNKVAGGGGAAMAGNVLVGGIIGAVVDGNNGSMLDLVPNPLVVKLEAGEDAPASGSATGVGN</sequence>
<dbReference type="RefSeq" id="WP_090643107.1">
    <property type="nucleotide sequence ID" value="NZ_CBCRYE010000001.1"/>
</dbReference>
<keyword evidence="4" id="KW-1185">Reference proteome</keyword>
<gene>
    <name evidence="3" type="ORF">SAMN02927928_0430</name>
</gene>
<proteinExistence type="predicted"/>